<dbReference type="Gene3D" id="1.20.120.10">
    <property type="entry name" value="Cytochrome c/b562"/>
    <property type="match status" value="1"/>
</dbReference>
<name>A0A2D6YIH6_9DELT</name>
<dbReference type="Proteomes" id="UP000226525">
    <property type="component" value="Unassembled WGS sequence"/>
</dbReference>
<proteinExistence type="predicted"/>
<dbReference type="EMBL" id="NZEX01000064">
    <property type="protein sequence ID" value="MAH62954.1"/>
    <property type="molecule type" value="Genomic_DNA"/>
</dbReference>
<comment type="caution">
    <text evidence="1">The sequence shown here is derived from an EMBL/GenBank/DDBJ whole genome shotgun (WGS) entry which is preliminary data.</text>
</comment>
<dbReference type="InterPro" id="IPR015984">
    <property type="entry name" value="Cyt_c_prime_subgr"/>
</dbReference>
<protein>
    <recommendedName>
        <fullName evidence="3">Cytochrome c</fullName>
    </recommendedName>
</protein>
<dbReference type="GO" id="GO:0022900">
    <property type="term" value="P:electron transport chain"/>
    <property type="evidence" value="ECO:0007669"/>
    <property type="project" value="InterPro"/>
</dbReference>
<dbReference type="InterPro" id="IPR002321">
    <property type="entry name" value="Cyt_c_II"/>
</dbReference>
<dbReference type="PROSITE" id="PS51009">
    <property type="entry name" value="CYTCII"/>
    <property type="match status" value="1"/>
</dbReference>
<dbReference type="GO" id="GO:0005506">
    <property type="term" value="F:iron ion binding"/>
    <property type="evidence" value="ECO:0007669"/>
    <property type="project" value="InterPro"/>
</dbReference>
<dbReference type="GO" id="GO:0020037">
    <property type="term" value="F:heme binding"/>
    <property type="evidence" value="ECO:0007669"/>
    <property type="project" value="InterPro"/>
</dbReference>
<organism evidence="1 2">
    <name type="scientific">SAR324 cluster bacterium</name>
    <dbReference type="NCBI Taxonomy" id="2024889"/>
    <lineage>
        <taxon>Bacteria</taxon>
        <taxon>Deltaproteobacteria</taxon>
        <taxon>SAR324 cluster</taxon>
    </lineage>
</organism>
<accession>A0A2D6YIH6</accession>
<gene>
    <name evidence="1" type="ORF">CMN54_05825</name>
</gene>
<evidence type="ECO:0000313" key="1">
    <source>
        <dbReference type="EMBL" id="MAH62954.1"/>
    </source>
</evidence>
<dbReference type="AlphaFoldDB" id="A0A2D6YIH6"/>
<dbReference type="Pfam" id="PF01322">
    <property type="entry name" value="Cytochrom_C_2"/>
    <property type="match status" value="1"/>
</dbReference>
<dbReference type="PRINTS" id="PR00608">
    <property type="entry name" value="CYTCHROMECII"/>
</dbReference>
<reference evidence="2" key="1">
    <citation type="submission" date="2017-09" db="EMBL/GenBank/DDBJ databases">
        <title>The Reconstruction of 2,631 Draft Metagenome-Assembled Genomes from the Global Oceans.</title>
        <authorList>
            <person name="Tully B.J."/>
            <person name="Graham E.D."/>
            <person name="Heidelberg J.F."/>
        </authorList>
    </citation>
    <scope>NUCLEOTIDE SEQUENCE [LARGE SCALE GENOMIC DNA]</scope>
</reference>
<sequence length="42" mass="4327">MVDASVELVTVSQSGDMKAIGRAIGAVGGACKNCHDNYRTSN</sequence>
<dbReference type="SUPFAM" id="SSF47175">
    <property type="entry name" value="Cytochromes"/>
    <property type="match status" value="1"/>
</dbReference>
<evidence type="ECO:0000313" key="2">
    <source>
        <dbReference type="Proteomes" id="UP000226525"/>
    </source>
</evidence>
<dbReference type="GO" id="GO:0009055">
    <property type="term" value="F:electron transfer activity"/>
    <property type="evidence" value="ECO:0007669"/>
    <property type="project" value="InterPro"/>
</dbReference>
<evidence type="ECO:0008006" key="3">
    <source>
        <dbReference type="Google" id="ProtNLM"/>
    </source>
</evidence>
<dbReference type="InterPro" id="IPR010980">
    <property type="entry name" value="Cyt_c/b562"/>
</dbReference>